<protein>
    <submittedName>
        <fullName evidence="1">Coproporphyrinogen III oxidase</fullName>
    </submittedName>
</protein>
<feature type="non-terminal residue" evidence="1">
    <location>
        <position position="1"/>
    </location>
</feature>
<sequence>RQSPVIAKCAFSKKERLKYTFLTRLFDGAVDIKSYNEQNNANINKDLFVELSLLKLVNAIYEENGVIKPTFFGKYICVVLMRDFYAGMDKVRAIFKDDAKIKRSKVLHIMSENTEQKFDQNIIQPRAAM</sequence>
<accession>A0A9E1B7K7</accession>
<dbReference type="Proteomes" id="UP000824019">
    <property type="component" value="Unassembled WGS sequence"/>
</dbReference>
<evidence type="ECO:0000313" key="1">
    <source>
        <dbReference type="EMBL" id="MBS5830741.1"/>
    </source>
</evidence>
<comment type="caution">
    <text evidence="1">The sequence shown here is derived from an EMBL/GenBank/DDBJ whole genome shotgun (WGS) entry which is preliminary data.</text>
</comment>
<organism evidence="1 2">
    <name type="scientific">Campylobacter concisus</name>
    <dbReference type="NCBI Taxonomy" id="199"/>
    <lineage>
        <taxon>Bacteria</taxon>
        <taxon>Pseudomonadati</taxon>
        <taxon>Campylobacterota</taxon>
        <taxon>Epsilonproteobacteria</taxon>
        <taxon>Campylobacterales</taxon>
        <taxon>Campylobacteraceae</taxon>
        <taxon>Campylobacter</taxon>
    </lineage>
</organism>
<reference evidence="1" key="1">
    <citation type="submission" date="2021-02" db="EMBL/GenBank/DDBJ databases">
        <title>Infant gut strain persistence is associated with maternal origin, phylogeny, and functional potential including surface adhesion and iron acquisition.</title>
        <authorList>
            <person name="Lou Y.C."/>
        </authorList>
    </citation>
    <scope>NUCLEOTIDE SEQUENCE</scope>
    <source>
        <strain evidence="1">L3_101_000G1_dasL3_101_000G1_concoct_7_sub</strain>
    </source>
</reference>
<name>A0A9E1B7K7_9BACT</name>
<gene>
    <name evidence="1" type="ORF">KIC69_07930</name>
</gene>
<evidence type="ECO:0000313" key="2">
    <source>
        <dbReference type="Proteomes" id="UP000824019"/>
    </source>
</evidence>
<dbReference type="EMBL" id="JAHAKR010000414">
    <property type="protein sequence ID" value="MBS5830741.1"/>
    <property type="molecule type" value="Genomic_DNA"/>
</dbReference>
<proteinExistence type="predicted"/>
<dbReference type="AlphaFoldDB" id="A0A9E1B7K7"/>